<evidence type="ECO:0000313" key="2">
    <source>
        <dbReference type="EMBL" id="SFR68556.1"/>
    </source>
</evidence>
<evidence type="ECO:0000256" key="1">
    <source>
        <dbReference type="SAM" id="Phobius"/>
    </source>
</evidence>
<keyword evidence="3" id="KW-1185">Reference proteome</keyword>
<name>A0A1I6IPA3_9EURY</name>
<evidence type="ECO:0000313" key="3">
    <source>
        <dbReference type="Proteomes" id="UP000243250"/>
    </source>
</evidence>
<dbReference type="EMBL" id="FOYS01000007">
    <property type="protein sequence ID" value="SFR68556.1"/>
    <property type="molecule type" value="Genomic_DNA"/>
</dbReference>
<accession>A0A1I6IPA3</accession>
<dbReference type="Proteomes" id="UP000243250">
    <property type="component" value="Unassembled WGS sequence"/>
</dbReference>
<sequence>MSSDETYIYPRRASPVSEMFNAISRTVTFALYQLTLALGILLMPVALLARRVGVRLPVDRMVDAAASAYDQTDEPRGR</sequence>
<proteinExistence type="predicted"/>
<keyword evidence="1" id="KW-0472">Membrane</keyword>
<reference evidence="3" key="1">
    <citation type="submission" date="2016-10" db="EMBL/GenBank/DDBJ databases">
        <authorList>
            <person name="Varghese N."/>
            <person name="Submissions S."/>
        </authorList>
    </citation>
    <scope>NUCLEOTIDE SEQUENCE [LARGE SCALE GENOMIC DNA]</scope>
    <source>
        <strain evidence="3">CGMCC 1.8711</strain>
    </source>
</reference>
<organism evidence="2 3">
    <name type="scientific">Halogeometricum limi</name>
    <dbReference type="NCBI Taxonomy" id="555875"/>
    <lineage>
        <taxon>Archaea</taxon>
        <taxon>Methanobacteriati</taxon>
        <taxon>Methanobacteriota</taxon>
        <taxon>Stenosarchaea group</taxon>
        <taxon>Halobacteria</taxon>
        <taxon>Halobacteriales</taxon>
        <taxon>Haloferacaceae</taxon>
        <taxon>Halogeometricum</taxon>
    </lineage>
</organism>
<gene>
    <name evidence="2" type="ORF">SAMN04488124_3437</name>
</gene>
<keyword evidence="1" id="KW-1133">Transmembrane helix</keyword>
<protein>
    <submittedName>
        <fullName evidence="2">Uncharacterized protein</fullName>
    </submittedName>
</protein>
<dbReference type="STRING" id="555875.SAMN04488124_3437"/>
<keyword evidence="1" id="KW-0812">Transmembrane</keyword>
<dbReference type="AlphaFoldDB" id="A0A1I6IPA3"/>
<feature type="transmembrane region" description="Helical" evidence="1">
    <location>
        <begin position="29"/>
        <end position="49"/>
    </location>
</feature>